<organism evidence="2 3">
    <name type="scientific">Phytophthora pseudosyringae</name>
    <dbReference type="NCBI Taxonomy" id="221518"/>
    <lineage>
        <taxon>Eukaryota</taxon>
        <taxon>Sar</taxon>
        <taxon>Stramenopiles</taxon>
        <taxon>Oomycota</taxon>
        <taxon>Peronosporomycetes</taxon>
        <taxon>Peronosporales</taxon>
        <taxon>Peronosporaceae</taxon>
        <taxon>Phytophthora</taxon>
    </lineage>
</organism>
<gene>
    <name evidence="2" type="ORF">PHYPSEUDO_003911</name>
</gene>
<dbReference type="OrthoDB" id="166646at2759"/>
<dbReference type="Proteomes" id="UP000694044">
    <property type="component" value="Unassembled WGS sequence"/>
</dbReference>
<dbReference type="EMBL" id="JAGDFM010000182">
    <property type="protein sequence ID" value="KAG7383231.1"/>
    <property type="molecule type" value="Genomic_DNA"/>
</dbReference>
<evidence type="ECO:0000313" key="3">
    <source>
        <dbReference type="Proteomes" id="UP000694044"/>
    </source>
</evidence>
<reference evidence="2" key="1">
    <citation type="submission" date="2021-02" db="EMBL/GenBank/DDBJ databases">
        <authorList>
            <person name="Palmer J.M."/>
        </authorList>
    </citation>
    <scope>NUCLEOTIDE SEQUENCE</scope>
    <source>
        <strain evidence="2">SCRP734</strain>
    </source>
</reference>
<dbReference type="AlphaFoldDB" id="A0A8T1VQ45"/>
<proteinExistence type="predicted"/>
<comment type="caution">
    <text evidence="2">The sequence shown here is derived from an EMBL/GenBank/DDBJ whole genome shotgun (WGS) entry which is preliminary data.</text>
</comment>
<evidence type="ECO:0000256" key="1">
    <source>
        <dbReference type="SAM" id="MobiDB-lite"/>
    </source>
</evidence>
<feature type="region of interest" description="Disordered" evidence="1">
    <location>
        <begin position="105"/>
        <end position="141"/>
    </location>
</feature>
<accession>A0A8T1VQ45</accession>
<keyword evidence="3" id="KW-1185">Reference proteome</keyword>
<feature type="compositionally biased region" description="Low complexity" evidence="1">
    <location>
        <begin position="119"/>
        <end position="128"/>
    </location>
</feature>
<evidence type="ECO:0000313" key="2">
    <source>
        <dbReference type="EMBL" id="KAG7383231.1"/>
    </source>
</evidence>
<sequence>MLPQPQMEAPPDKQPVLYTTPIFVLNRPKPMDAFLSRVGDAELRQHCVNTVLDELEQADKQVRGVVSALERALKVAQASRDLHKSLVLNGSPQVQASFRQLGDSCNQIGPLRRPNEPASSETTTSEYELSSDAEHDDDDPEVVEVARPKRSKKRKVATVDLSGSTPAVRVKTLQGDTQTVRGQVAVELRKIREIPADGYAVATHKELASFMRTMFAAADTFYDWQPRDDPLVAQLLEEMAKRMSGFKESATQVLRGKVIGEWQQEMTAASFSPSLDLTSLPPKADPRAATVERCHESQDLQVLAKAGSDIWGKLKGDTSSNEEKKRKYFQPLLDATIKYFAAAAATESLVMQANGATTCNHNLRVLAELAGGTSITRKEFAQLEELLYLVRLVMFKCRKFWKKAPPLVVGLLTVFPPSARPNFKYPVGVLEPKKNKKRKK</sequence>
<feature type="compositionally biased region" description="Acidic residues" evidence="1">
    <location>
        <begin position="129"/>
        <end position="141"/>
    </location>
</feature>
<name>A0A8T1VQ45_9STRA</name>
<protein>
    <submittedName>
        <fullName evidence="2">Uncharacterized protein</fullName>
    </submittedName>
</protein>